<keyword evidence="2" id="KW-1185">Reference proteome</keyword>
<organism evidence="1 2">
    <name type="scientific">Paramarasmius palmivorus</name>
    <dbReference type="NCBI Taxonomy" id="297713"/>
    <lineage>
        <taxon>Eukaryota</taxon>
        <taxon>Fungi</taxon>
        <taxon>Dikarya</taxon>
        <taxon>Basidiomycota</taxon>
        <taxon>Agaricomycotina</taxon>
        <taxon>Agaricomycetes</taxon>
        <taxon>Agaricomycetidae</taxon>
        <taxon>Agaricales</taxon>
        <taxon>Marasmiineae</taxon>
        <taxon>Marasmiaceae</taxon>
        <taxon>Paramarasmius</taxon>
    </lineage>
</organism>
<gene>
    <name evidence="1" type="ORF">VNI00_017569</name>
</gene>
<protein>
    <submittedName>
        <fullName evidence="1">Uncharacterized protein</fullName>
    </submittedName>
</protein>
<reference evidence="1 2" key="1">
    <citation type="submission" date="2024-01" db="EMBL/GenBank/DDBJ databases">
        <title>A draft genome for a cacao thread blight-causing isolate of Paramarasmius palmivorus.</title>
        <authorList>
            <person name="Baruah I.K."/>
            <person name="Bukari Y."/>
            <person name="Amoako-Attah I."/>
            <person name="Meinhardt L.W."/>
            <person name="Bailey B.A."/>
            <person name="Cohen S.P."/>
        </authorList>
    </citation>
    <scope>NUCLEOTIDE SEQUENCE [LARGE SCALE GENOMIC DNA]</scope>
    <source>
        <strain evidence="1 2">GH-12</strain>
    </source>
</reference>
<sequence length="81" mass="9439">MKAGRLSSLHELMDNGGNHDEYKAILIGDFRRRFPILKESSTEMDVEQAEKEEHAGDLEHKRIIAMIRRWVEHGKGMKRHA</sequence>
<name>A0AAW0B6H9_9AGAR</name>
<evidence type="ECO:0000313" key="1">
    <source>
        <dbReference type="EMBL" id="KAK7021037.1"/>
    </source>
</evidence>
<dbReference type="Proteomes" id="UP001383192">
    <property type="component" value="Unassembled WGS sequence"/>
</dbReference>
<dbReference type="EMBL" id="JAYKXP010000178">
    <property type="protein sequence ID" value="KAK7021037.1"/>
    <property type="molecule type" value="Genomic_DNA"/>
</dbReference>
<evidence type="ECO:0000313" key="2">
    <source>
        <dbReference type="Proteomes" id="UP001383192"/>
    </source>
</evidence>
<comment type="caution">
    <text evidence="1">The sequence shown here is derived from an EMBL/GenBank/DDBJ whole genome shotgun (WGS) entry which is preliminary data.</text>
</comment>
<dbReference type="AlphaFoldDB" id="A0AAW0B6H9"/>
<accession>A0AAW0B6H9</accession>
<proteinExistence type="predicted"/>